<accession>A0A6J6QII3</accession>
<evidence type="ECO:0000256" key="10">
    <source>
        <dbReference type="ARBA" id="ARBA00033171"/>
    </source>
</evidence>
<dbReference type="Gene3D" id="3.40.190.10">
    <property type="entry name" value="Periplasmic binding protein-like II"/>
    <property type="match status" value="2"/>
</dbReference>
<evidence type="ECO:0000256" key="8">
    <source>
        <dbReference type="ARBA" id="ARBA00022977"/>
    </source>
</evidence>
<evidence type="ECO:0000256" key="3">
    <source>
        <dbReference type="ARBA" id="ARBA00009406"/>
    </source>
</evidence>
<proteinExistence type="inferred from homology"/>
<dbReference type="PANTHER" id="PTHR31528:SF1">
    <property type="entry name" value="4-AMINO-5-HYDROXYMETHYL-2-METHYLPYRIMIDINE PHOSPHATE SYNTHASE THI11-RELATED"/>
    <property type="match status" value="1"/>
</dbReference>
<dbReference type="Pfam" id="PF09084">
    <property type="entry name" value="NMT1"/>
    <property type="match status" value="1"/>
</dbReference>
<keyword evidence="8" id="KW-0784">Thiamine biosynthesis</keyword>
<reference evidence="13" key="1">
    <citation type="submission" date="2020-05" db="EMBL/GenBank/DDBJ databases">
        <authorList>
            <person name="Chiriac C."/>
            <person name="Salcher M."/>
            <person name="Ghai R."/>
            <person name="Kavagutti S V."/>
        </authorList>
    </citation>
    <scope>NUCLEOTIDE SEQUENCE</scope>
</reference>
<comment type="pathway">
    <text evidence="2">Cofactor biosynthesis; thiamine diphosphate biosynthesis.</text>
</comment>
<dbReference type="GO" id="GO:0016740">
    <property type="term" value="F:transferase activity"/>
    <property type="evidence" value="ECO:0007669"/>
    <property type="project" value="UniProtKB-KW"/>
</dbReference>
<evidence type="ECO:0000256" key="2">
    <source>
        <dbReference type="ARBA" id="ARBA00004948"/>
    </source>
</evidence>
<comment type="subunit">
    <text evidence="4">Homodimer.</text>
</comment>
<keyword evidence="9" id="KW-0408">Iron</keyword>
<evidence type="ECO:0000256" key="5">
    <source>
        <dbReference type="ARBA" id="ARBA00022679"/>
    </source>
</evidence>
<sequence length="372" mass="39332">MKKRYIAALTTLAVAASFAVVLGGGASASPKQQKLTDVTLQLKWVPQAQFAGYYAASLKGFYKDAGLNVTLKNGGPDIIPEQVVASGQAQFGVDWLPSLLAARDKGTDLVNVSQVFARSGMTQLTWKSSGIDSIAKMKGKKVANWLGGNQYELFAALTKAGMNPAKNSGVTIVQQPFDMNLLLQSKVDSASAMTYNELAQVLETKNPKTGKLYTLAELNVIKMQDAGTGMLEDGLFSTGSWLKSAANQAIAVKFIEASLKGWIYCRDHAAECVSMTLQEGPTLPKGHQTWMMNEINKLVWPAGAAGVGVMDKAAFTRTASIAQQFGVISKAPSDAYRTDLAAKAVANLKAASTDVVGASWKPAAVAVTAGGK</sequence>
<comment type="function">
    <text evidence="1">Responsible for the formation of the pyrimidine heterocycle in the thiamine biosynthesis pathway. Catalyzes the formation of hydroxymethylpyrimidine phosphate (HMP-P) from histidine and pyridoxal phosphate (PLP). The protein uses PLP and the active site histidine to form HMP-P, generating an inactive enzyme. The enzyme can only undergo a single turnover, which suggests it is a suicide enzyme.</text>
</comment>
<evidence type="ECO:0000256" key="7">
    <source>
        <dbReference type="ARBA" id="ARBA00022898"/>
    </source>
</evidence>
<name>A0A6J6QII3_9ZZZZ</name>
<dbReference type="SUPFAM" id="SSF53850">
    <property type="entry name" value="Periplasmic binding protein-like II"/>
    <property type="match status" value="1"/>
</dbReference>
<keyword evidence="7" id="KW-0663">Pyridoxal phosphate</keyword>
<evidence type="ECO:0000256" key="9">
    <source>
        <dbReference type="ARBA" id="ARBA00023004"/>
    </source>
</evidence>
<gene>
    <name evidence="13" type="ORF">UFOPK2399_01967</name>
</gene>
<organism evidence="13">
    <name type="scientific">freshwater metagenome</name>
    <dbReference type="NCBI Taxonomy" id="449393"/>
    <lineage>
        <taxon>unclassified sequences</taxon>
        <taxon>metagenomes</taxon>
        <taxon>ecological metagenomes</taxon>
    </lineage>
</organism>
<dbReference type="EMBL" id="CAEZXP010000011">
    <property type="protein sequence ID" value="CAB4710526.1"/>
    <property type="molecule type" value="Genomic_DNA"/>
</dbReference>
<dbReference type="PANTHER" id="PTHR31528">
    <property type="entry name" value="4-AMINO-5-HYDROXYMETHYL-2-METHYLPYRIMIDINE PHOSPHATE SYNTHASE THI11-RELATED"/>
    <property type="match status" value="1"/>
</dbReference>
<dbReference type="GO" id="GO:0009228">
    <property type="term" value="P:thiamine biosynthetic process"/>
    <property type="evidence" value="ECO:0007669"/>
    <property type="project" value="UniProtKB-KW"/>
</dbReference>
<evidence type="ECO:0000256" key="4">
    <source>
        <dbReference type="ARBA" id="ARBA00011738"/>
    </source>
</evidence>
<dbReference type="AlphaFoldDB" id="A0A6J6QII3"/>
<evidence type="ECO:0000259" key="12">
    <source>
        <dbReference type="Pfam" id="PF09084"/>
    </source>
</evidence>
<keyword evidence="5" id="KW-0808">Transferase</keyword>
<evidence type="ECO:0000256" key="6">
    <source>
        <dbReference type="ARBA" id="ARBA00022723"/>
    </source>
</evidence>
<comment type="catalytic activity">
    <reaction evidence="11">
        <text>N(6)-(pyridoxal phosphate)-L-lysyl-[4-amino-5-hydroxymethyl-2-methylpyrimidine phosphate synthase] + L-histidyl-[4-amino-5-hydroxymethyl-2-methylpyrimidine phosphate synthase] + 2 Fe(3+) + 4 H2O = L-lysyl-[4-amino-5-hydroxymethyl-2-methylpyrimidine phosphate synthase] + (2S)-2-amino-5-hydroxy-4-oxopentanoyl-[4-amino-5-hydroxymethyl-2-methylpyrimidine phosphate synthase] + 4-amino-2-methyl-5-(phosphooxymethyl)pyrimidine + 3-oxopropanoate + 2 Fe(2+) + 2 H(+)</text>
        <dbReference type="Rhea" id="RHEA:65756"/>
        <dbReference type="Rhea" id="RHEA-COMP:16892"/>
        <dbReference type="Rhea" id="RHEA-COMP:16893"/>
        <dbReference type="Rhea" id="RHEA-COMP:16894"/>
        <dbReference type="Rhea" id="RHEA-COMP:16895"/>
        <dbReference type="ChEBI" id="CHEBI:15377"/>
        <dbReference type="ChEBI" id="CHEBI:15378"/>
        <dbReference type="ChEBI" id="CHEBI:29033"/>
        <dbReference type="ChEBI" id="CHEBI:29034"/>
        <dbReference type="ChEBI" id="CHEBI:29969"/>
        <dbReference type="ChEBI" id="CHEBI:29979"/>
        <dbReference type="ChEBI" id="CHEBI:33190"/>
        <dbReference type="ChEBI" id="CHEBI:58354"/>
        <dbReference type="ChEBI" id="CHEBI:143915"/>
        <dbReference type="ChEBI" id="CHEBI:157692"/>
    </reaction>
    <physiologicalReaction direction="left-to-right" evidence="11">
        <dbReference type="Rhea" id="RHEA:65757"/>
    </physiologicalReaction>
</comment>
<feature type="domain" description="SsuA/THI5-like" evidence="12">
    <location>
        <begin position="48"/>
        <end position="269"/>
    </location>
</feature>
<comment type="similarity">
    <text evidence="3">Belongs to the NMT1/THI5 family.</text>
</comment>
<keyword evidence="6" id="KW-0479">Metal-binding</keyword>
<evidence type="ECO:0000256" key="1">
    <source>
        <dbReference type="ARBA" id="ARBA00003469"/>
    </source>
</evidence>
<dbReference type="GO" id="GO:0046872">
    <property type="term" value="F:metal ion binding"/>
    <property type="evidence" value="ECO:0007669"/>
    <property type="project" value="UniProtKB-KW"/>
</dbReference>
<dbReference type="InterPro" id="IPR015168">
    <property type="entry name" value="SsuA/THI5"/>
</dbReference>
<protein>
    <recommendedName>
        <fullName evidence="10">Thiamine pyrimidine synthase</fullName>
    </recommendedName>
</protein>
<evidence type="ECO:0000256" key="11">
    <source>
        <dbReference type="ARBA" id="ARBA00048179"/>
    </source>
</evidence>
<evidence type="ECO:0000313" key="13">
    <source>
        <dbReference type="EMBL" id="CAB4710526.1"/>
    </source>
</evidence>
<dbReference type="InterPro" id="IPR027939">
    <property type="entry name" value="NMT1/THI5"/>
</dbReference>